<dbReference type="Proteomes" id="UP000027730">
    <property type="component" value="Unassembled WGS sequence"/>
</dbReference>
<proteinExistence type="predicted"/>
<name>A0A074WW30_9PEZI</name>
<gene>
    <name evidence="2" type="ORF">M436DRAFT_80116</name>
</gene>
<feature type="compositionally biased region" description="Polar residues" evidence="1">
    <location>
        <begin position="1"/>
        <end position="14"/>
    </location>
</feature>
<dbReference type="GeneID" id="25416555"/>
<evidence type="ECO:0000313" key="2">
    <source>
        <dbReference type="EMBL" id="KEQ75719.1"/>
    </source>
</evidence>
<dbReference type="RefSeq" id="XP_013429910.1">
    <property type="nucleotide sequence ID" value="XM_013574456.1"/>
</dbReference>
<evidence type="ECO:0000256" key="1">
    <source>
        <dbReference type="SAM" id="MobiDB-lite"/>
    </source>
</evidence>
<dbReference type="Pfam" id="PF12311">
    <property type="entry name" value="DUF3632"/>
    <property type="match status" value="1"/>
</dbReference>
<protein>
    <submittedName>
        <fullName evidence="2">Uncharacterized protein</fullName>
    </submittedName>
</protein>
<sequence length="339" mass="37694">MEASTPSTDPQRTTPDPIPKGSRSFRASVDTSVLQQDQEMWKRARLFVRNITSRYTNYANQPIDIFERDLHNLWYLFIGAAKVTPTDEAAADRLAIQVLVAREMGLLRRLEEPGTDEKAAHISEAANGAPSRMWVDLPFLATDLREAWKEAMTGRTAVPSNQLANLGGFTARLVAFGVCEVELSQCGLLLLREALETPRPILPTDSADQKDIPLSHFMPALSAWLRHGSYKLLGLCARGHASASSTDDAESPEDQWVTAGPLLSTLSPEQRSRTPGFSMTRWEFWKQRLAEVAGDHGALEDTVQGQARHCFGFLDSWERITGGDGHDREIARKAYYGIE</sequence>
<dbReference type="AlphaFoldDB" id="A0A074WW30"/>
<feature type="region of interest" description="Disordered" evidence="1">
    <location>
        <begin position="1"/>
        <end position="31"/>
    </location>
</feature>
<organism evidence="2 3">
    <name type="scientific">Aureobasidium namibiae CBS 147.97</name>
    <dbReference type="NCBI Taxonomy" id="1043004"/>
    <lineage>
        <taxon>Eukaryota</taxon>
        <taxon>Fungi</taxon>
        <taxon>Dikarya</taxon>
        <taxon>Ascomycota</taxon>
        <taxon>Pezizomycotina</taxon>
        <taxon>Dothideomycetes</taxon>
        <taxon>Dothideomycetidae</taxon>
        <taxon>Dothideales</taxon>
        <taxon>Saccotheciaceae</taxon>
        <taxon>Aureobasidium</taxon>
    </lineage>
</organism>
<reference evidence="2 3" key="1">
    <citation type="journal article" date="2014" name="BMC Genomics">
        <title>Genome sequencing of four Aureobasidium pullulans varieties: biotechnological potential, stress tolerance, and description of new species.</title>
        <authorList>
            <person name="Gostin Ar C."/>
            <person name="Ohm R.A."/>
            <person name="Kogej T."/>
            <person name="Sonjak S."/>
            <person name="Turk M."/>
            <person name="Zajc J."/>
            <person name="Zalar P."/>
            <person name="Grube M."/>
            <person name="Sun H."/>
            <person name="Han J."/>
            <person name="Sharma A."/>
            <person name="Chiniquy J."/>
            <person name="Ngan C.Y."/>
            <person name="Lipzen A."/>
            <person name="Barry K."/>
            <person name="Grigoriev I.V."/>
            <person name="Gunde-Cimerman N."/>
        </authorList>
    </citation>
    <scope>NUCLEOTIDE SEQUENCE [LARGE SCALE GENOMIC DNA]</scope>
    <source>
        <strain evidence="2 3">CBS 147.97</strain>
    </source>
</reference>
<accession>A0A074WW30</accession>
<dbReference type="OrthoDB" id="5403091at2759"/>
<dbReference type="EMBL" id="KL584705">
    <property type="protein sequence ID" value="KEQ75719.1"/>
    <property type="molecule type" value="Genomic_DNA"/>
</dbReference>
<dbReference type="InterPro" id="IPR022085">
    <property type="entry name" value="OpdG"/>
</dbReference>
<keyword evidence="3" id="KW-1185">Reference proteome</keyword>
<dbReference type="PANTHER" id="PTHR38797">
    <property type="entry name" value="NUCLEAR PORE COMPLEX PROTEIN NUP85-RELATED"/>
    <property type="match status" value="1"/>
</dbReference>
<evidence type="ECO:0000313" key="3">
    <source>
        <dbReference type="Proteomes" id="UP000027730"/>
    </source>
</evidence>
<dbReference type="HOGENOM" id="CLU_071352_0_0_1"/>
<dbReference type="InterPro" id="IPR053204">
    <property type="entry name" value="Oxopyrrolidines_Biosynth-assoc"/>
</dbReference>